<evidence type="ECO:0000256" key="1">
    <source>
        <dbReference type="ARBA" id="ARBA00005417"/>
    </source>
</evidence>
<dbReference type="Proteomes" id="UP000253490">
    <property type="component" value="Unassembled WGS sequence"/>
</dbReference>
<comment type="caution">
    <text evidence="6">The sequence shown here is derived from an EMBL/GenBank/DDBJ whole genome shotgun (WGS) entry which is preliminary data.</text>
</comment>
<name>A0A366I9Z7_9FIRM</name>
<dbReference type="PANTHER" id="PTHR43335">
    <property type="entry name" value="ABC TRANSPORTER, ATP-BINDING PROTEIN"/>
    <property type="match status" value="1"/>
</dbReference>
<dbReference type="Gene3D" id="3.40.50.300">
    <property type="entry name" value="P-loop containing nucleotide triphosphate hydrolases"/>
    <property type="match status" value="1"/>
</dbReference>
<dbReference type="RefSeq" id="WP_113920202.1">
    <property type="nucleotide sequence ID" value="NZ_QNRX01000005.1"/>
</dbReference>
<evidence type="ECO:0000313" key="6">
    <source>
        <dbReference type="EMBL" id="RBP66773.1"/>
    </source>
</evidence>
<keyword evidence="3" id="KW-0547">Nucleotide-binding</keyword>
<proteinExistence type="inferred from homology"/>
<protein>
    <submittedName>
        <fullName evidence="6">ABC-2 type transport system ATP-binding protein</fullName>
    </submittedName>
</protein>
<feature type="domain" description="ABC transporter" evidence="5">
    <location>
        <begin position="3"/>
        <end position="231"/>
    </location>
</feature>
<dbReference type="InterPro" id="IPR017871">
    <property type="entry name" value="ABC_transporter-like_CS"/>
</dbReference>
<dbReference type="InterPro" id="IPR003439">
    <property type="entry name" value="ABC_transporter-like_ATP-bd"/>
</dbReference>
<dbReference type="PROSITE" id="PS00211">
    <property type="entry name" value="ABC_TRANSPORTER_1"/>
    <property type="match status" value="1"/>
</dbReference>
<organism evidence="6 7">
    <name type="scientific">Alkalibaculum bacchi</name>
    <dbReference type="NCBI Taxonomy" id="645887"/>
    <lineage>
        <taxon>Bacteria</taxon>
        <taxon>Bacillati</taxon>
        <taxon>Bacillota</taxon>
        <taxon>Clostridia</taxon>
        <taxon>Eubacteriales</taxon>
        <taxon>Eubacteriaceae</taxon>
        <taxon>Alkalibaculum</taxon>
    </lineage>
</organism>
<evidence type="ECO:0000256" key="2">
    <source>
        <dbReference type="ARBA" id="ARBA00022448"/>
    </source>
</evidence>
<evidence type="ECO:0000259" key="5">
    <source>
        <dbReference type="PROSITE" id="PS50893"/>
    </source>
</evidence>
<keyword evidence="7" id="KW-1185">Reference proteome</keyword>
<dbReference type="EMBL" id="QNRX01000005">
    <property type="protein sequence ID" value="RBP66773.1"/>
    <property type="molecule type" value="Genomic_DNA"/>
</dbReference>
<dbReference type="InterPro" id="IPR027417">
    <property type="entry name" value="P-loop_NTPase"/>
</dbReference>
<dbReference type="PANTHER" id="PTHR43335:SF2">
    <property type="entry name" value="ABC TRANSPORTER, ATP-BINDING PROTEIN"/>
    <property type="match status" value="1"/>
</dbReference>
<dbReference type="GO" id="GO:0016887">
    <property type="term" value="F:ATP hydrolysis activity"/>
    <property type="evidence" value="ECO:0007669"/>
    <property type="project" value="InterPro"/>
</dbReference>
<dbReference type="PROSITE" id="PS50893">
    <property type="entry name" value="ABC_TRANSPORTER_2"/>
    <property type="match status" value="1"/>
</dbReference>
<keyword evidence="4 6" id="KW-0067">ATP-binding</keyword>
<evidence type="ECO:0000256" key="4">
    <source>
        <dbReference type="ARBA" id="ARBA00022840"/>
    </source>
</evidence>
<sequence length="291" mass="33142">MNLEIKNIEKKYDNTSILNDISFTLQPGIYGLLGANGAGKSTLLRIICGVTRANKGTVNYNNTDIFERFENYRSILGFLPQEFKYYPELTGLKFMMYIAALKGVDKKSARERCEELLKIVGLNDVKNKKIRKYSGGMKQRLGIAQAMINDPKILILDEPTVGLDPKERIKFRNLIGSLSNEKIVILSTHIVSDVAYIADEILIIKKGCLINRGIATELVKEIEGQVWECSIPQKMVAELSTKYIVSNQKHEDDRLILRVISKNRPEENAIQVEPTLEDLYLYYFREEETVA</sequence>
<dbReference type="GO" id="GO:0005524">
    <property type="term" value="F:ATP binding"/>
    <property type="evidence" value="ECO:0007669"/>
    <property type="project" value="UniProtKB-KW"/>
</dbReference>
<accession>A0A366I9Z7</accession>
<dbReference type="SUPFAM" id="SSF52540">
    <property type="entry name" value="P-loop containing nucleoside triphosphate hydrolases"/>
    <property type="match status" value="1"/>
</dbReference>
<dbReference type="InterPro" id="IPR003593">
    <property type="entry name" value="AAA+_ATPase"/>
</dbReference>
<dbReference type="CDD" id="cd03264">
    <property type="entry name" value="ABC_drug_resistance_like"/>
    <property type="match status" value="1"/>
</dbReference>
<keyword evidence="2" id="KW-0813">Transport</keyword>
<dbReference type="AlphaFoldDB" id="A0A366I9Z7"/>
<evidence type="ECO:0000313" key="7">
    <source>
        <dbReference type="Proteomes" id="UP000253490"/>
    </source>
</evidence>
<reference evidence="6 7" key="1">
    <citation type="submission" date="2018-06" db="EMBL/GenBank/DDBJ databases">
        <title>Genomic Encyclopedia of Type Strains, Phase IV (KMG-IV): sequencing the most valuable type-strain genomes for metagenomic binning, comparative biology and taxonomic classification.</title>
        <authorList>
            <person name="Goeker M."/>
        </authorList>
    </citation>
    <scope>NUCLEOTIDE SEQUENCE [LARGE SCALE GENOMIC DNA]</scope>
    <source>
        <strain evidence="6 7">DSM 22112</strain>
    </source>
</reference>
<gene>
    <name evidence="6" type="ORF">DES36_105158</name>
</gene>
<dbReference type="Pfam" id="PF00005">
    <property type="entry name" value="ABC_tran"/>
    <property type="match status" value="1"/>
</dbReference>
<dbReference type="OrthoDB" id="9775135at2"/>
<comment type="similarity">
    <text evidence="1">Belongs to the ABC transporter superfamily.</text>
</comment>
<dbReference type="SMART" id="SM00382">
    <property type="entry name" value="AAA"/>
    <property type="match status" value="1"/>
</dbReference>
<evidence type="ECO:0000256" key="3">
    <source>
        <dbReference type="ARBA" id="ARBA00022741"/>
    </source>
</evidence>